<evidence type="ECO:0000313" key="10">
    <source>
        <dbReference type="EMBL" id="ROP45498.1"/>
    </source>
</evidence>
<keyword evidence="5" id="KW-0624">Polysaccharide degradation</keyword>
<comment type="similarity">
    <text evidence="2">Belongs to the glycosyl hydrolase 43 family.</text>
</comment>
<dbReference type="PANTHER" id="PTHR43301:SF3">
    <property type="entry name" value="ARABINAN ENDO-1,5-ALPHA-L-ARABINOSIDASE A-RELATED"/>
    <property type="match status" value="1"/>
</dbReference>
<keyword evidence="4" id="KW-0326">Glycosidase</keyword>
<dbReference type="GO" id="GO:0000272">
    <property type="term" value="P:polysaccharide catabolic process"/>
    <property type="evidence" value="ECO:0007669"/>
    <property type="project" value="UniProtKB-KW"/>
</dbReference>
<dbReference type="Gene3D" id="2.115.10.20">
    <property type="entry name" value="Glycosyl hydrolase domain, family 43"/>
    <property type="match status" value="2"/>
</dbReference>
<feature type="active site" description="Proton acceptor" evidence="6">
    <location>
        <position position="359"/>
    </location>
</feature>
<dbReference type="Gene3D" id="2.60.120.200">
    <property type="match status" value="2"/>
</dbReference>
<dbReference type="InterPro" id="IPR050727">
    <property type="entry name" value="GH43_arabinanases"/>
</dbReference>
<dbReference type="CDD" id="cd09004">
    <property type="entry name" value="GH43_bXyl-like"/>
    <property type="match status" value="1"/>
</dbReference>
<evidence type="ECO:0000256" key="2">
    <source>
        <dbReference type="ARBA" id="ARBA00009865"/>
    </source>
</evidence>
<dbReference type="CDD" id="cd00063">
    <property type="entry name" value="FN3"/>
    <property type="match status" value="1"/>
</dbReference>
<evidence type="ECO:0000313" key="11">
    <source>
        <dbReference type="Proteomes" id="UP000276232"/>
    </source>
</evidence>
<sequence length="1566" mass="163529">MPSPRPLPPVPARRRAPATALAGVLGLGLAAGLLAPVAVAAPAPPAPAAAASSGEVVRYAFDAEGDGGTRLTDTSGHGRDAVVRGGTFTGEGSLRLDGDGDHVDLPDDLLAGLTDITVEAEVLVDPAMSGQYMLWAVGNTTGGVGDGYLFADGDPYRTGLSLGDWSDEQVVQTSSSLARGVWTHLTYTLSDGTAVLYRDGLEVARTEGVTAAPGAIGDGRTTAAYLGRSVYDADPTLRGELREFAVHDRALSAAEVLQASGGTAAVADVTEPSLKVPAVVDTAAGTVLLPVRPGTDRTAMAPELVLADGATSVPPSGSRQDLSGDPVPYVVTGADGATRTWQLRAVEMRSPSLPGLHADPTIMAGDDGRFYLYPTEDGFPGWGSTTFHAYSSTDLVEWTDHGTVLDLGPDVAWADGRAWAPAAVQKDGKTYFYFSADQNIGVAVGDSPAGPFTEPLGRPLVDKADHGGAQQIDPAVFTDVDGQSYLYWGNGRAYVVPLADDMVSYDPAQVREIPGLDGFREGLWMHERQGTYHLTWSIDDTRSEDYRVGYATGPSPTGPWTNRGVVLRKDTSLGLLGTGHHSTVQVPGTDEWLVAYHRFAVPDGDGTNREVTIDHLEHGADGLLRPVRPTLESVTLAEVLGPDPEPEPGDGPEPVVAYDFRLGSGEVVTDASGGGRDARVVGGGARSATDGLVLDGSTYVDLPDDLLRGLDDVTVSTEVLVDPSQRGSYFLWGLGNTRGGVGDGYLFATGDPYRTSITPTNWSGEETVAGEAGPLPRGVWRTLTYTLEDGTARLYLDGDLVGTRTGVATRPGDLGGGRTTANYVGRSLYDADARLIGKVRDFRVYDGALDADAVAELAPDPAERVAADLAALDLGDTSAVTEDLELPASGPAGTTITWASDAPTVVAADGTVTRPAFGQPDAVVTLTATATARGVSAGRTFTVTVPAMPDDATLAAEAAAALAVPDADRVRGNVTLPTTSRGATVAWASSDPAVVTPTGEVTRGDGDVTVTLTATVTYGGATTTRDLDLHVVAAVDVEPFEGYAFAYFTGDSLAGENIFMAASRGNDALRWDELDDGQPVLRSELGTRGLRDPFVVRAPEGDRFFMIATDLSIGSGTSWDDSQRRGSRSINVWESDDLVTWSEQRQVVVSPENAGNTWAPEAFWSEELGSYVVFWASKLYPEDDPQKASAQANRMMYATTRDFRTFTEPAVWQFPGTSVIDTTVIEEDGTYYRFVKDEGSGVTGCTDIIQQRSRDLLAVDLEDGPQTWETQDECIGRDAGLRAVEGPTVFEANEGDVNGPGYHLFLDEYGGRGYLPLRTADLDAPDWEVAESFDLPANPRHGTVVPVTAAELATLRAGLDGEPPAEPEAPGAPTGVTATAADGALDVAWTAPTTGGPVAGYTVTASPGGATCSTDGATTCRVGGLERGTAHTVVVVARGTDGAEDSAPTAASAPATPGWAPGSADGVAASVAATLSCDIRRTTLTASVTNREAGRVGVRVVVRRADGTRVGRPTAVRLAPGTTHEHVVALPRGVDDATATVTVSRWQRDGSVRSTYEVGTTGTGCA</sequence>
<dbReference type="CDD" id="cd08983">
    <property type="entry name" value="GH43_Bt3655-like"/>
    <property type="match status" value="1"/>
</dbReference>
<dbReference type="Pfam" id="PF20578">
    <property type="entry name" value="aBig_2"/>
    <property type="match status" value="2"/>
</dbReference>
<feature type="active site" description="Proton donor" evidence="6">
    <location>
        <position position="521"/>
    </location>
</feature>
<keyword evidence="3 10" id="KW-0378">Hydrolase</keyword>
<dbReference type="InterPro" id="IPR006710">
    <property type="entry name" value="Glyco_hydro_43"/>
</dbReference>
<dbReference type="PANTHER" id="PTHR43301">
    <property type="entry name" value="ARABINAN ENDO-1,5-ALPHA-L-ARABINOSIDASE"/>
    <property type="match status" value="1"/>
</dbReference>
<dbReference type="InterPro" id="IPR013783">
    <property type="entry name" value="Ig-like_fold"/>
</dbReference>
<dbReference type="InterPro" id="IPR006311">
    <property type="entry name" value="TAT_signal"/>
</dbReference>
<dbReference type="PROSITE" id="PS50853">
    <property type="entry name" value="FN3"/>
    <property type="match status" value="1"/>
</dbReference>
<name>A0A3N1HSH3_9ACTN</name>
<evidence type="ECO:0000256" key="5">
    <source>
        <dbReference type="ARBA" id="ARBA00023326"/>
    </source>
</evidence>
<gene>
    <name evidence="10" type="ORF">EDC03_0102</name>
</gene>
<evidence type="ECO:0000256" key="3">
    <source>
        <dbReference type="ARBA" id="ARBA00022801"/>
    </source>
</evidence>
<dbReference type="Pfam" id="PF04616">
    <property type="entry name" value="Glyco_hydro_43"/>
    <property type="match status" value="2"/>
</dbReference>
<feature type="site" description="Important for catalytic activity, responsible for pKa modulation of the active site Glu and correct orientation of both the proton donor and substrate" evidence="7">
    <location>
        <position position="473"/>
    </location>
</feature>
<feature type="region of interest" description="Disordered" evidence="8">
    <location>
        <begin position="68"/>
        <end position="100"/>
    </location>
</feature>
<feature type="region of interest" description="Disordered" evidence="8">
    <location>
        <begin position="1441"/>
        <end position="1464"/>
    </location>
</feature>
<evidence type="ECO:0000256" key="1">
    <source>
        <dbReference type="ARBA" id="ARBA00004834"/>
    </source>
</evidence>
<dbReference type="InterPro" id="IPR023296">
    <property type="entry name" value="Glyco_hydro_beta-prop_sf"/>
</dbReference>
<dbReference type="Pfam" id="PF00041">
    <property type="entry name" value="fn3"/>
    <property type="match status" value="1"/>
</dbReference>
<accession>A0A3N1HSH3</accession>
<dbReference type="PROSITE" id="PS51318">
    <property type="entry name" value="TAT"/>
    <property type="match status" value="1"/>
</dbReference>
<reference evidence="10 11" key="1">
    <citation type="journal article" date="2015" name="Stand. Genomic Sci.">
        <title>Genomic Encyclopedia of Bacterial and Archaeal Type Strains, Phase III: the genomes of soil and plant-associated and newly described type strains.</title>
        <authorList>
            <person name="Whitman W.B."/>
            <person name="Woyke T."/>
            <person name="Klenk H.P."/>
            <person name="Zhou Y."/>
            <person name="Lilburn T.G."/>
            <person name="Beck B.J."/>
            <person name="De Vos P."/>
            <person name="Vandamme P."/>
            <person name="Eisen J.A."/>
            <person name="Garrity G."/>
            <person name="Hugenholtz P."/>
            <person name="Kyrpides N.C."/>
        </authorList>
    </citation>
    <scope>NUCLEOTIDE SEQUENCE [LARGE SCALE GENOMIC DNA]</scope>
    <source>
        <strain evidence="10 11">CECT 7306</strain>
    </source>
</reference>
<evidence type="ECO:0000259" key="9">
    <source>
        <dbReference type="PROSITE" id="PS50853"/>
    </source>
</evidence>
<dbReference type="Gene3D" id="2.60.40.2340">
    <property type="match status" value="1"/>
</dbReference>
<dbReference type="InParanoid" id="A0A3N1HSH3"/>
<dbReference type="SUPFAM" id="SSF75005">
    <property type="entry name" value="Arabinanase/levansucrase/invertase"/>
    <property type="match status" value="2"/>
</dbReference>
<dbReference type="Proteomes" id="UP000276232">
    <property type="component" value="Unassembled WGS sequence"/>
</dbReference>
<evidence type="ECO:0000256" key="6">
    <source>
        <dbReference type="PIRSR" id="PIRSR606710-1"/>
    </source>
</evidence>
<feature type="domain" description="Fibronectin type-III" evidence="9">
    <location>
        <begin position="1369"/>
        <end position="1462"/>
    </location>
</feature>
<dbReference type="SUPFAM" id="SSF49899">
    <property type="entry name" value="Concanavalin A-like lectins/glucanases"/>
    <property type="match status" value="2"/>
</dbReference>
<comment type="pathway">
    <text evidence="1">Glycan metabolism; L-arabinan degradation.</text>
</comment>
<evidence type="ECO:0000256" key="7">
    <source>
        <dbReference type="PIRSR" id="PIRSR606710-2"/>
    </source>
</evidence>
<proteinExistence type="inferred from homology"/>
<dbReference type="InterPro" id="IPR003961">
    <property type="entry name" value="FN3_dom"/>
</dbReference>
<dbReference type="GO" id="GO:0004553">
    <property type="term" value="F:hydrolase activity, hydrolyzing O-glycosyl compounds"/>
    <property type="evidence" value="ECO:0007669"/>
    <property type="project" value="InterPro"/>
</dbReference>
<dbReference type="InterPro" id="IPR046780">
    <property type="entry name" value="aBig_2"/>
</dbReference>
<organism evidence="10 11">
    <name type="scientific">Pseudokineococcus lusitanus</name>
    <dbReference type="NCBI Taxonomy" id="763993"/>
    <lineage>
        <taxon>Bacteria</taxon>
        <taxon>Bacillati</taxon>
        <taxon>Actinomycetota</taxon>
        <taxon>Actinomycetes</taxon>
        <taxon>Kineosporiales</taxon>
        <taxon>Kineosporiaceae</taxon>
        <taxon>Pseudokineococcus</taxon>
    </lineage>
</organism>
<keyword evidence="11" id="KW-1185">Reference proteome</keyword>
<dbReference type="Pfam" id="PF13385">
    <property type="entry name" value="Laminin_G_3"/>
    <property type="match status" value="2"/>
</dbReference>
<dbReference type="InterPro" id="IPR036116">
    <property type="entry name" value="FN3_sf"/>
</dbReference>
<comment type="caution">
    <text evidence="10">The sequence shown here is derived from an EMBL/GenBank/DDBJ whole genome shotgun (WGS) entry which is preliminary data.</text>
</comment>
<protein>
    <submittedName>
        <fullName evidence="10">Glycosyl hydrolase family 43</fullName>
    </submittedName>
</protein>
<evidence type="ECO:0000256" key="8">
    <source>
        <dbReference type="SAM" id="MobiDB-lite"/>
    </source>
</evidence>
<dbReference type="RefSeq" id="WP_123378270.1">
    <property type="nucleotide sequence ID" value="NZ_RJKN01000001.1"/>
</dbReference>
<keyword evidence="5" id="KW-0119">Carbohydrate metabolism</keyword>
<dbReference type="Gene3D" id="2.60.40.10">
    <property type="entry name" value="Immunoglobulins"/>
    <property type="match status" value="1"/>
</dbReference>
<dbReference type="InterPro" id="IPR013320">
    <property type="entry name" value="ConA-like_dom_sf"/>
</dbReference>
<evidence type="ECO:0000256" key="4">
    <source>
        <dbReference type="ARBA" id="ARBA00023295"/>
    </source>
</evidence>
<dbReference type="OrthoDB" id="9758923at2"/>
<dbReference type="EMBL" id="RJKN01000001">
    <property type="protein sequence ID" value="ROP45498.1"/>
    <property type="molecule type" value="Genomic_DNA"/>
</dbReference>
<feature type="compositionally biased region" description="Low complexity" evidence="8">
    <location>
        <begin position="1446"/>
        <end position="1464"/>
    </location>
</feature>
<dbReference type="SUPFAM" id="SSF49265">
    <property type="entry name" value="Fibronectin type III"/>
    <property type="match status" value="1"/>
</dbReference>
<dbReference type="SMART" id="SM00060">
    <property type="entry name" value="FN3"/>
    <property type="match status" value="1"/>
</dbReference>